<dbReference type="STRING" id="476652.DEAC_c23160"/>
<evidence type="ECO:0000313" key="5">
    <source>
        <dbReference type="Proteomes" id="UP000036356"/>
    </source>
</evidence>
<comment type="caution">
    <text evidence="4">The sequence shown here is derived from an EMBL/GenBank/DDBJ whole genome shotgun (WGS) entry which is preliminary data.</text>
</comment>
<evidence type="ECO:0000313" key="4">
    <source>
        <dbReference type="EMBL" id="KLU65686.1"/>
    </source>
</evidence>
<evidence type="ECO:0000256" key="2">
    <source>
        <dbReference type="RuleBase" id="RU003616"/>
    </source>
</evidence>
<proteinExistence type="inferred from homology"/>
<dbReference type="SUPFAM" id="SSF49764">
    <property type="entry name" value="HSP20-like chaperones"/>
    <property type="match status" value="1"/>
</dbReference>
<feature type="domain" description="SHSP" evidence="3">
    <location>
        <begin position="1"/>
        <end position="111"/>
    </location>
</feature>
<dbReference type="PATRIC" id="fig|476652.3.peg.2406"/>
<dbReference type="PROSITE" id="PS01031">
    <property type="entry name" value="SHSP"/>
    <property type="match status" value="1"/>
</dbReference>
<sequence length="111" mass="13062">MTQYDNNLKVDIRDNINEYILEADLPNVNKENLNVSFEDNVLTISVEQDKQVKEEKENYIRRERYPQSISRKFVFDGIKSDGIQAKYENGVLVVTLPKRVVQDTNRKIEIQ</sequence>
<dbReference type="InterPro" id="IPR002068">
    <property type="entry name" value="A-crystallin/Hsp20_dom"/>
</dbReference>
<evidence type="ECO:0000259" key="3">
    <source>
        <dbReference type="PROSITE" id="PS01031"/>
    </source>
</evidence>
<organism evidence="4 5">
    <name type="scientific">Desulfosporosinus acididurans</name>
    <dbReference type="NCBI Taxonomy" id="476652"/>
    <lineage>
        <taxon>Bacteria</taxon>
        <taxon>Bacillati</taxon>
        <taxon>Bacillota</taxon>
        <taxon>Clostridia</taxon>
        <taxon>Eubacteriales</taxon>
        <taxon>Desulfitobacteriaceae</taxon>
        <taxon>Desulfosporosinus</taxon>
    </lineage>
</organism>
<comment type="similarity">
    <text evidence="1 2">Belongs to the small heat shock protein (HSP20) family.</text>
</comment>
<evidence type="ECO:0000256" key="1">
    <source>
        <dbReference type="PROSITE-ProRule" id="PRU00285"/>
    </source>
</evidence>
<accession>A0A0J1ILV3</accession>
<reference evidence="4 5" key="1">
    <citation type="submission" date="2015-06" db="EMBL/GenBank/DDBJ databases">
        <title>Draft genome of the moderately acidophilic sulfate reducer Candidatus Desulfosporosinus acididurans strain M1.</title>
        <authorList>
            <person name="Poehlein A."/>
            <person name="Petzsch P."/>
            <person name="Johnson B.D."/>
            <person name="Schloemann M."/>
            <person name="Daniel R."/>
            <person name="Muehling M."/>
        </authorList>
    </citation>
    <scope>NUCLEOTIDE SEQUENCE [LARGE SCALE GENOMIC DNA]</scope>
    <source>
        <strain evidence="4 5">M1</strain>
    </source>
</reference>
<dbReference type="EMBL" id="LDZY01000007">
    <property type="protein sequence ID" value="KLU65686.1"/>
    <property type="molecule type" value="Genomic_DNA"/>
</dbReference>
<dbReference type="InterPro" id="IPR008978">
    <property type="entry name" value="HSP20-like_chaperone"/>
</dbReference>
<dbReference type="InterPro" id="IPR031107">
    <property type="entry name" value="Small_HSP"/>
</dbReference>
<dbReference type="Proteomes" id="UP000036356">
    <property type="component" value="Unassembled WGS sequence"/>
</dbReference>
<dbReference type="PANTHER" id="PTHR11527">
    <property type="entry name" value="HEAT-SHOCK PROTEIN 20 FAMILY MEMBER"/>
    <property type="match status" value="1"/>
</dbReference>
<keyword evidence="5" id="KW-1185">Reference proteome</keyword>
<dbReference type="AlphaFoldDB" id="A0A0J1ILV3"/>
<dbReference type="CDD" id="cd06471">
    <property type="entry name" value="ACD_LpsHSP_like"/>
    <property type="match status" value="1"/>
</dbReference>
<dbReference type="RefSeq" id="WP_083996080.1">
    <property type="nucleotide sequence ID" value="NZ_LDZY01000007.1"/>
</dbReference>
<gene>
    <name evidence="4" type="ORF">DEAC_c23160</name>
</gene>
<dbReference type="Gene3D" id="2.60.40.790">
    <property type="match status" value="1"/>
</dbReference>
<protein>
    <submittedName>
        <fullName evidence="4">Acid shock protein</fullName>
    </submittedName>
</protein>
<name>A0A0J1ILV3_9FIRM</name>
<dbReference type="Pfam" id="PF00011">
    <property type="entry name" value="HSP20"/>
    <property type="match status" value="1"/>
</dbReference>